<evidence type="ECO:0000313" key="3">
    <source>
        <dbReference type="Proteomes" id="UP000477722"/>
    </source>
</evidence>
<dbReference type="AlphaFoldDB" id="A0A6G4X309"/>
<accession>A0A6G4X309</accession>
<feature type="transmembrane region" description="Helical" evidence="1">
    <location>
        <begin position="71"/>
        <end position="89"/>
    </location>
</feature>
<sequence>MPDAFRHALGSAAAPVLVGLVYGLWALAIQRRGEAASGGEILRSVLAGLAVAVLFALLHHPAKRLAKEPRSLAWGVSAGAAVGYLHSLANTSVLWSSTLGLLVAAGVLPIAFYRFYSQEE</sequence>
<keyword evidence="1" id="KW-1133">Transmembrane helix</keyword>
<keyword evidence="3" id="KW-1185">Reference proteome</keyword>
<evidence type="ECO:0000313" key="2">
    <source>
        <dbReference type="EMBL" id="NGO71237.1"/>
    </source>
</evidence>
<feature type="transmembrane region" description="Helical" evidence="1">
    <location>
        <begin position="41"/>
        <end position="59"/>
    </location>
</feature>
<dbReference type="RefSeq" id="WP_165300876.1">
    <property type="nucleotide sequence ID" value="NZ_JAAKZZ010000276.1"/>
</dbReference>
<proteinExistence type="predicted"/>
<comment type="caution">
    <text evidence="2">The sequence shown here is derived from an EMBL/GenBank/DDBJ whole genome shotgun (WGS) entry which is preliminary data.</text>
</comment>
<feature type="transmembrane region" description="Helical" evidence="1">
    <location>
        <begin position="95"/>
        <end position="116"/>
    </location>
</feature>
<dbReference type="EMBL" id="JAAKZZ010000276">
    <property type="protein sequence ID" value="NGO71237.1"/>
    <property type="molecule type" value="Genomic_DNA"/>
</dbReference>
<name>A0A6G4X309_9ACTN</name>
<feature type="transmembrane region" description="Helical" evidence="1">
    <location>
        <begin position="12"/>
        <end position="29"/>
    </location>
</feature>
<dbReference type="Proteomes" id="UP000477722">
    <property type="component" value="Unassembled WGS sequence"/>
</dbReference>
<organism evidence="2 3">
    <name type="scientific">Streptomyces boncukensis</name>
    <dbReference type="NCBI Taxonomy" id="2711219"/>
    <lineage>
        <taxon>Bacteria</taxon>
        <taxon>Bacillati</taxon>
        <taxon>Actinomycetota</taxon>
        <taxon>Actinomycetes</taxon>
        <taxon>Kitasatosporales</taxon>
        <taxon>Streptomycetaceae</taxon>
        <taxon>Streptomyces</taxon>
    </lineage>
</organism>
<keyword evidence="1" id="KW-0812">Transmembrane</keyword>
<gene>
    <name evidence="2" type="ORF">G5C65_23320</name>
</gene>
<protein>
    <submittedName>
        <fullName evidence="2">Uncharacterized protein</fullName>
    </submittedName>
</protein>
<reference evidence="2 3" key="1">
    <citation type="submission" date="2020-02" db="EMBL/GenBank/DDBJ databases">
        <title>Whole-genome analyses of novel actinobacteria.</title>
        <authorList>
            <person name="Sahin N."/>
            <person name="Tatar D."/>
        </authorList>
    </citation>
    <scope>NUCLEOTIDE SEQUENCE [LARGE SCALE GENOMIC DNA]</scope>
    <source>
        <strain evidence="2 3">SB3404</strain>
    </source>
</reference>
<evidence type="ECO:0000256" key="1">
    <source>
        <dbReference type="SAM" id="Phobius"/>
    </source>
</evidence>
<keyword evidence="1" id="KW-0472">Membrane</keyword>